<dbReference type="Gramene" id="KJB68772">
    <property type="protein sequence ID" value="KJB68772"/>
    <property type="gene ID" value="B456_011G076500"/>
</dbReference>
<accession>A0A0D2RE11</accession>
<keyword evidence="3" id="KW-1185">Reference proteome</keyword>
<reference evidence="2 3" key="1">
    <citation type="journal article" date="2012" name="Nature">
        <title>Repeated polyploidization of Gossypium genomes and the evolution of spinnable cotton fibres.</title>
        <authorList>
            <person name="Paterson A.H."/>
            <person name="Wendel J.F."/>
            <person name="Gundlach H."/>
            <person name="Guo H."/>
            <person name="Jenkins J."/>
            <person name="Jin D."/>
            <person name="Llewellyn D."/>
            <person name="Showmaker K.C."/>
            <person name="Shu S."/>
            <person name="Udall J."/>
            <person name="Yoo M.J."/>
            <person name="Byers R."/>
            <person name="Chen W."/>
            <person name="Doron-Faigenboim A."/>
            <person name="Duke M.V."/>
            <person name="Gong L."/>
            <person name="Grimwood J."/>
            <person name="Grover C."/>
            <person name="Grupp K."/>
            <person name="Hu G."/>
            <person name="Lee T.H."/>
            <person name="Li J."/>
            <person name="Lin L."/>
            <person name="Liu T."/>
            <person name="Marler B.S."/>
            <person name="Page J.T."/>
            <person name="Roberts A.W."/>
            <person name="Romanel E."/>
            <person name="Sanders W.S."/>
            <person name="Szadkowski E."/>
            <person name="Tan X."/>
            <person name="Tang H."/>
            <person name="Xu C."/>
            <person name="Wang J."/>
            <person name="Wang Z."/>
            <person name="Zhang D."/>
            <person name="Zhang L."/>
            <person name="Ashrafi H."/>
            <person name="Bedon F."/>
            <person name="Bowers J.E."/>
            <person name="Brubaker C.L."/>
            <person name="Chee P.W."/>
            <person name="Das S."/>
            <person name="Gingle A.R."/>
            <person name="Haigler C.H."/>
            <person name="Harker D."/>
            <person name="Hoffmann L.V."/>
            <person name="Hovav R."/>
            <person name="Jones D.C."/>
            <person name="Lemke C."/>
            <person name="Mansoor S."/>
            <person name="ur Rahman M."/>
            <person name="Rainville L.N."/>
            <person name="Rambani A."/>
            <person name="Reddy U.K."/>
            <person name="Rong J.K."/>
            <person name="Saranga Y."/>
            <person name="Scheffler B.E."/>
            <person name="Scheffler J.A."/>
            <person name="Stelly D.M."/>
            <person name="Triplett B.A."/>
            <person name="Van Deynze A."/>
            <person name="Vaslin M.F."/>
            <person name="Waghmare V.N."/>
            <person name="Walford S.A."/>
            <person name="Wright R.J."/>
            <person name="Zaki E.A."/>
            <person name="Zhang T."/>
            <person name="Dennis E.S."/>
            <person name="Mayer K.F."/>
            <person name="Peterson D.G."/>
            <person name="Rokhsar D.S."/>
            <person name="Wang X."/>
            <person name="Schmutz J."/>
        </authorList>
    </citation>
    <scope>NUCLEOTIDE SEQUENCE [LARGE SCALE GENOMIC DNA]</scope>
</reference>
<evidence type="ECO:0000256" key="1">
    <source>
        <dbReference type="SAM" id="MobiDB-lite"/>
    </source>
</evidence>
<dbReference type="EMBL" id="CM001750">
    <property type="protein sequence ID" value="KJB68772.1"/>
    <property type="molecule type" value="Genomic_DNA"/>
</dbReference>
<gene>
    <name evidence="2" type="ORF">B456_011G076500</name>
</gene>
<dbReference type="Proteomes" id="UP000032304">
    <property type="component" value="Chromosome 11"/>
</dbReference>
<feature type="region of interest" description="Disordered" evidence="1">
    <location>
        <begin position="10"/>
        <end position="40"/>
    </location>
</feature>
<dbReference type="AlphaFoldDB" id="A0A0D2RE11"/>
<organism evidence="2 3">
    <name type="scientific">Gossypium raimondii</name>
    <name type="common">Peruvian cotton</name>
    <name type="synonym">Gossypium klotzschianum subsp. raimondii</name>
    <dbReference type="NCBI Taxonomy" id="29730"/>
    <lineage>
        <taxon>Eukaryota</taxon>
        <taxon>Viridiplantae</taxon>
        <taxon>Streptophyta</taxon>
        <taxon>Embryophyta</taxon>
        <taxon>Tracheophyta</taxon>
        <taxon>Spermatophyta</taxon>
        <taxon>Magnoliopsida</taxon>
        <taxon>eudicotyledons</taxon>
        <taxon>Gunneridae</taxon>
        <taxon>Pentapetalae</taxon>
        <taxon>rosids</taxon>
        <taxon>malvids</taxon>
        <taxon>Malvales</taxon>
        <taxon>Malvaceae</taxon>
        <taxon>Malvoideae</taxon>
        <taxon>Gossypium</taxon>
    </lineage>
</organism>
<sequence length="40" mass="4343">MVGSIKIVGFYPEGNPSRNSQRPGQNPGLRGGLEIVFNQQ</sequence>
<evidence type="ECO:0000313" key="2">
    <source>
        <dbReference type="EMBL" id="KJB68772.1"/>
    </source>
</evidence>
<name>A0A0D2RE11_GOSRA</name>
<protein>
    <submittedName>
        <fullName evidence="2">Uncharacterized protein</fullName>
    </submittedName>
</protein>
<evidence type="ECO:0000313" key="3">
    <source>
        <dbReference type="Proteomes" id="UP000032304"/>
    </source>
</evidence>
<proteinExistence type="predicted"/>